<proteinExistence type="predicted"/>
<dbReference type="InterPro" id="IPR024079">
    <property type="entry name" value="MetalloPept_cat_dom_sf"/>
</dbReference>
<dbReference type="Proteomes" id="UP000271162">
    <property type="component" value="Unassembled WGS sequence"/>
</dbReference>
<dbReference type="InterPro" id="IPR001506">
    <property type="entry name" value="Peptidase_M12A"/>
</dbReference>
<keyword evidence="3" id="KW-1185">Reference proteome</keyword>
<name>A0A0N4XHX3_NIPBR</name>
<evidence type="ECO:0000313" key="4">
    <source>
        <dbReference type="WBParaSite" id="NBR_0000212501-mRNA-1"/>
    </source>
</evidence>
<evidence type="ECO:0000259" key="1">
    <source>
        <dbReference type="Pfam" id="PF01400"/>
    </source>
</evidence>
<dbReference type="AlphaFoldDB" id="A0A0N4XHX3"/>
<reference evidence="2 3" key="2">
    <citation type="submission" date="2018-11" db="EMBL/GenBank/DDBJ databases">
        <authorList>
            <consortium name="Pathogen Informatics"/>
        </authorList>
    </citation>
    <scope>NUCLEOTIDE SEQUENCE [LARGE SCALE GENOMIC DNA]</scope>
</reference>
<dbReference type="GO" id="GO:0006508">
    <property type="term" value="P:proteolysis"/>
    <property type="evidence" value="ECO:0007669"/>
    <property type="project" value="InterPro"/>
</dbReference>
<dbReference type="GO" id="GO:0004222">
    <property type="term" value="F:metalloendopeptidase activity"/>
    <property type="evidence" value="ECO:0007669"/>
    <property type="project" value="InterPro"/>
</dbReference>
<dbReference type="SUPFAM" id="SSF55486">
    <property type="entry name" value="Metalloproteases ('zincins'), catalytic domain"/>
    <property type="match status" value="1"/>
</dbReference>
<sequence length="149" mass="16926">DPTNRTKRQAFKDTRYPATIWKTVSYSFDDQLDERRKEVFRKAVKLWEKDTCIDFSENSTGGCDPMTSKTCYLGFPNPRDCSRCVCPSGYGGSGCSERPAGCGDYLTATDEYQTLVDILGDGGDTKDEFTTCNYWIQRIMLWTDALTQE</sequence>
<dbReference type="Gene3D" id="3.40.390.10">
    <property type="entry name" value="Collagenase (Catalytic Domain)"/>
    <property type="match status" value="1"/>
</dbReference>
<accession>A0A0N4XHX3</accession>
<protein>
    <submittedName>
        <fullName evidence="4">Astacin domain-containing protein</fullName>
    </submittedName>
</protein>
<gene>
    <name evidence="2" type="ORF">NBR_LOCUS2126</name>
</gene>
<feature type="domain" description="Peptidase M12A" evidence="1">
    <location>
        <begin position="22"/>
        <end position="71"/>
    </location>
</feature>
<dbReference type="Pfam" id="PF01400">
    <property type="entry name" value="Astacin"/>
    <property type="match status" value="1"/>
</dbReference>
<organism evidence="4">
    <name type="scientific">Nippostrongylus brasiliensis</name>
    <name type="common">Rat hookworm</name>
    <dbReference type="NCBI Taxonomy" id="27835"/>
    <lineage>
        <taxon>Eukaryota</taxon>
        <taxon>Metazoa</taxon>
        <taxon>Ecdysozoa</taxon>
        <taxon>Nematoda</taxon>
        <taxon>Chromadorea</taxon>
        <taxon>Rhabditida</taxon>
        <taxon>Rhabditina</taxon>
        <taxon>Rhabditomorpha</taxon>
        <taxon>Strongyloidea</taxon>
        <taxon>Heligmosomidae</taxon>
        <taxon>Nippostrongylus</taxon>
    </lineage>
</organism>
<reference evidence="4" key="1">
    <citation type="submission" date="2017-02" db="UniProtKB">
        <authorList>
            <consortium name="WormBaseParasite"/>
        </authorList>
    </citation>
    <scope>IDENTIFICATION</scope>
</reference>
<dbReference type="WBParaSite" id="NBR_0000212501-mRNA-1">
    <property type="protein sequence ID" value="NBR_0000212501-mRNA-1"/>
    <property type="gene ID" value="NBR_0000212501"/>
</dbReference>
<evidence type="ECO:0000313" key="3">
    <source>
        <dbReference type="Proteomes" id="UP000271162"/>
    </source>
</evidence>
<dbReference type="EMBL" id="UYSL01002210">
    <property type="protein sequence ID" value="VDL65715.1"/>
    <property type="molecule type" value="Genomic_DNA"/>
</dbReference>
<evidence type="ECO:0000313" key="2">
    <source>
        <dbReference type="EMBL" id="VDL65715.1"/>
    </source>
</evidence>